<dbReference type="AlphaFoldDB" id="A0A0E0LWC8"/>
<organism evidence="1">
    <name type="scientific">Oryza punctata</name>
    <name type="common">Red rice</name>
    <dbReference type="NCBI Taxonomy" id="4537"/>
    <lineage>
        <taxon>Eukaryota</taxon>
        <taxon>Viridiplantae</taxon>
        <taxon>Streptophyta</taxon>
        <taxon>Embryophyta</taxon>
        <taxon>Tracheophyta</taxon>
        <taxon>Spermatophyta</taxon>
        <taxon>Magnoliopsida</taxon>
        <taxon>Liliopsida</taxon>
        <taxon>Poales</taxon>
        <taxon>Poaceae</taxon>
        <taxon>BOP clade</taxon>
        <taxon>Oryzoideae</taxon>
        <taxon>Oryzeae</taxon>
        <taxon>Oryzinae</taxon>
        <taxon>Oryza</taxon>
    </lineage>
</organism>
<dbReference type="Gramene" id="OPUNC08G17140.1">
    <property type="protein sequence ID" value="OPUNC08G17140.1"/>
    <property type="gene ID" value="OPUNC08G17140"/>
</dbReference>
<reference evidence="1" key="2">
    <citation type="submission" date="2018-05" db="EMBL/GenBank/DDBJ databases">
        <title>OpunRS2 (Oryza punctata Reference Sequence Version 2).</title>
        <authorList>
            <person name="Zhang J."/>
            <person name="Kudrna D."/>
            <person name="Lee S."/>
            <person name="Talag J."/>
            <person name="Welchert J."/>
            <person name="Wing R.A."/>
        </authorList>
    </citation>
    <scope>NUCLEOTIDE SEQUENCE [LARGE SCALE GENOMIC DNA]</scope>
</reference>
<proteinExistence type="predicted"/>
<evidence type="ECO:0000313" key="1">
    <source>
        <dbReference type="EnsemblPlants" id="OPUNC08G17140.1"/>
    </source>
</evidence>
<dbReference type="HOGENOM" id="CLU_1996344_0_0_1"/>
<sequence>MNLIMSHWKEMNCATITVWFIVKSWSFKTSLGVRTQMESNPVSSHVNTRPALGYLSHKRSVPSTAPATFMRISVITTDTTAAFPQQQPAVIEQHYATTPSELSSSQSLQQVKTVNHRKNMGFLIM</sequence>
<dbReference type="EnsemblPlants" id="OPUNC08G17140.1">
    <property type="protein sequence ID" value="OPUNC08G17140.1"/>
    <property type="gene ID" value="OPUNC08G17140"/>
</dbReference>
<name>A0A0E0LWC8_ORYPU</name>
<protein>
    <submittedName>
        <fullName evidence="1">Uncharacterized protein</fullName>
    </submittedName>
</protein>
<evidence type="ECO:0000313" key="2">
    <source>
        <dbReference type="Proteomes" id="UP000026962"/>
    </source>
</evidence>
<accession>A0A0E0LWC8</accession>
<reference evidence="1" key="1">
    <citation type="submission" date="2015-04" db="UniProtKB">
        <authorList>
            <consortium name="EnsemblPlants"/>
        </authorList>
    </citation>
    <scope>IDENTIFICATION</scope>
</reference>
<keyword evidence="2" id="KW-1185">Reference proteome</keyword>
<dbReference type="Proteomes" id="UP000026962">
    <property type="component" value="Chromosome 8"/>
</dbReference>